<evidence type="ECO:0000259" key="3">
    <source>
        <dbReference type="PROSITE" id="PS51846"/>
    </source>
</evidence>
<keyword evidence="1 2" id="KW-0472">Membrane</keyword>
<evidence type="ECO:0000256" key="2">
    <source>
        <dbReference type="SAM" id="Phobius"/>
    </source>
</evidence>
<evidence type="ECO:0000313" key="4">
    <source>
        <dbReference type="EMBL" id="KAF2312224.1"/>
    </source>
</evidence>
<name>A0A6A6MG15_HEVBR</name>
<dbReference type="InterPro" id="IPR021855">
    <property type="entry name" value="PAM68-like"/>
</dbReference>
<organism evidence="4 5">
    <name type="scientific">Hevea brasiliensis</name>
    <name type="common">Para rubber tree</name>
    <name type="synonym">Siphonia brasiliensis</name>
    <dbReference type="NCBI Taxonomy" id="3981"/>
    <lineage>
        <taxon>Eukaryota</taxon>
        <taxon>Viridiplantae</taxon>
        <taxon>Streptophyta</taxon>
        <taxon>Embryophyta</taxon>
        <taxon>Tracheophyta</taxon>
        <taxon>Spermatophyta</taxon>
        <taxon>Magnoliopsida</taxon>
        <taxon>eudicotyledons</taxon>
        <taxon>Gunneridae</taxon>
        <taxon>Pentapetalae</taxon>
        <taxon>rosids</taxon>
        <taxon>fabids</taxon>
        <taxon>Malpighiales</taxon>
        <taxon>Euphorbiaceae</taxon>
        <taxon>Crotonoideae</taxon>
        <taxon>Micrandreae</taxon>
        <taxon>Hevea</taxon>
    </lineage>
</organism>
<dbReference type="EMBL" id="JAAGAX010000006">
    <property type="protein sequence ID" value="KAF2312224.1"/>
    <property type="molecule type" value="Genomic_DNA"/>
</dbReference>
<feature type="domain" description="CNNM transmembrane" evidence="3">
    <location>
        <begin position="69"/>
        <end position="226"/>
    </location>
</feature>
<dbReference type="PANTHER" id="PTHR12064:SF72">
    <property type="entry name" value="CBS DOMAIN PROTEIN"/>
    <property type="match status" value="1"/>
</dbReference>
<dbReference type="GO" id="GO:0030026">
    <property type="term" value="P:intracellular manganese ion homeostasis"/>
    <property type="evidence" value="ECO:0007669"/>
    <property type="project" value="TreeGrafter"/>
</dbReference>
<sequence length="593" mass="65314">MLDDSPMNSQIAQAELLVVKSASAQLGMQSFVQLSAETAIVLLAASLLSSDKANLGIGNASKSSESLALGLLSFSKVDLEVLIKAGQPQDRKNAAKILPIVKNEHLLLCTLLIVKSLAMEALPIFLDSILPAWAAILMSVTLVITFAEIIPQAVCSRHGLSLGANLSPLVRFLLQLFYPVAYPISKMLDWLLGKAHSALLRRAELKTYVDLHANEAGKGGELSHHETTIISGALDLTQKSAQDAMTPISEIFSLDINSKLDMYDLSALIFMCGVPIFALSFKSWFIFILRHTMGLIMNRGHSRVPIYSGSPNNLIGIILVRNQRICRFLLILTKICIFELDHLNLITHENSSPYDRIANIIISTNTSPLYSTDTEFQSPTIKSVVEQDKELHPQGKNWERGVGDTSYEDLESLPSNLDEEIIGIVTMEDVMEELLQGEILDETDEYVAVHNKQMPKASAPAANHLLQEDRTTHNNIKQNSNSDEDEEIPNEVFNRIIKRILVSVGAPMALGLAFLMFFGAAKEQGIWDVPLWIPFTTTFLTFGTSALGIAYGALSTSLDPNKRVRYSGLKRPSRIGLRCGKKKMRASSEEGNQ</sequence>
<dbReference type="GO" id="GO:0010960">
    <property type="term" value="P:magnesium ion homeostasis"/>
    <property type="evidence" value="ECO:0007669"/>
    <property type="project" value="InterPro"/>
</dbReference>
<dbReference type="InterPro" id="IPR045095">
    <property type="entry name" value="ACDP"/>
</dbReference>
<dbReference type="GO" id="GO:0016020">
    <property type="term" value="C:membrane"/>
    <property type="evidence" value="ECO:0007669"/>
    <property type="project" value="UniProtKB-UniRule"/>
</dbReference>
<proteinExistence type="predicted"/>
<protein>
    <recommendedName>
        <fullName evidence="3">CNNM transmembrane domain-containing protein</fullName>
    </recommendedName>
</protein>
<feature type="transmembrane region" description="Helical" evidence="2">
    <location>
        <begin position="500"/>
        <end position="520"/>
    </location>
</feature>
<dbReference type="PANTHER" id="PTHR12064">
    <property type="entry name" value="METAL TRANSPORTER CNNM"/>
    <property type="match status" value="1"/>
</dbReference>
<dbReference type="PROSITE" id="PS51846">
    <property type="entry name" value="CNNM"/>
    <property type="match status" value="1"/>
</dbReference>
<comment type="caution">
    <text evidence="4">The sequence shown here is derived from an EMBL/GenBank/DDBJ whole genome shotgun (WGS) entry which is preliminary data.</text>
</comment>
<dbReference type="SUPFAM" id="SSF54631">
    <property type="entry name" value="CBS-domain pair"/>
    <property type="match status" value="1"/>
</dbReference>
<keyword evidence="1 2" id="KW-0812">Transmembrane</keyword>
<reference evidence="4 5" key="1">
    <citation type="journal article" date="2020" name="Mol. Plant">
        <title>The Chromosome-Based Rubber Tree Genome Provides New Insights into Spurge Genome Evolution and Rubber Biosynthesis.</title>
        <authorList>
            <person name="Liu J."/>
            <person name="Shi C."/>
            <person name="Shi C.C."/>
            <person name="Li W."/>
            <person name="Zhang Q.J."/>
            <person name="Zhang Y."/>
            <person name="Li K."/>
            <person name="Lu H.F."/>
            <person name="Shi C."/>
            <person name="Zhu S.T."/>
            <person name="Xiao Z.Y."/>
            <person name="Nan H."/>
            <person name="Yue Y."/>
            <person name="Zhu X.G."/>
            <person name="Wu Y."/>
            <person name="Hong X.N."/>
            <person name="Fan G.Y."/>
            <person name="Tong Y."/>
            <person name="Zhang D."/>
            <person name="Mao C.L."/>
            <person name="Liu Y.L."/>
            <person name="Hao S.J."/>
            <person name="Liu W.Q."/>
            <person name="Lv M.Q."/>
            <person name="Zhang H.B."/>
            <person name="Liu Y."/>
            <person name="Hu-Tang G.R."/>
            <person name="Wang J.P."/>
            <person name="Wang J.H."/>
            <person name="Sun Y.H."/>
            <person name="Ni S.B."/>
            <person name="Chen W.B."/>
            <person name="Zhang X.C."/>
            <person name="Jiao Y.N."/>
            <person name="Eichler E.E."/>
            <person name="Li G.H."/>
            <person name="Liu X."/>
            <person name="Gao L.Z."/>
        </authorList>
    </citation>
    <scope>NUCLEOTIDE SEQUENCE [LARGE SCALE GENOMIC DNA]</scope>
    <source>
        <strain evidence="5">cv. GT1</strain>
        <tissue evidence="4">Leaf</tissue>
    </source>
</reference>
<feature type="transmembrane region" description="Helical" evidence="2">
    <location>
        <begin position="162"/>
        <end position="181"/>
    </location>
</feature>
<evidence type="ECO:0000256" key="1">
    <source>
        <dbReference type="PROSITE-ProRule" id="PRU01193"/>
    </source>
</evidence>
<dbReference type="Pfam" id="PF01595">
    <property type="entry name" value="CNNM"/>
    <property type="match status" value="1"/>
</dbReference>
<keyword evidence="5" id="KW-1185">Reference proteome</keyword>
<accession>A0A6A6MG15</accession>
<dbReference type="GO" id="GO:0005737">
    <property type="term" value="C:cytoplasm"/>
    <property type="evidence" value="ECO:0007669"/>
    <property type="project" value="TreeGrafter"/>
</dbReference>
<evidence type="ECO:0000313" key="5">
    <source>
        <dbReference type="Proteomes" id="UP000467840"/>
    </source>
</evidence>
<gene>
    <name evidence="4" type="ORF">GH714_028604</name>
</gene>
<dbReference type="InterPro" id="IPR002550">
    <property type="entry name" value="CNNM"/>
</dbReference>
<dbReference type="Proteomes" id="UP000467840">
    <property type="component" value="Chromosome 14"/>
</dbReference>
<dbReference type="AlphaFoldDB" id="A0A6A6MG15"/>
<dbReference type="Gene3D" id="3.10.580.10">
    <property type="entry name" value="CBS-domain"/>
    <property type="match status" value="1"/>
</dbReference>
<dbReference type="Pfam" id="PF11947">
    <property type="entry name" value="DUF3464"/>
    <property type="match status" value="1"/>
</dbReference>
<feature type="transmembrane region" description="Helical" evidence="2">
    <location>
        <begin position="532"/>
        <end position="554"/>
    </location>
</feature>
<feature type="transmembrane region" description="Helical" evidence="2">
    <location>
        <begin position="267"/>
        <end position="289"/>
    </location>
</feature>
<feature type="transmembrane region" description="Helical" evidence="2">
    <location>
        <begin position="132"/>
        <end position="150"/>
    </location>
</feature>
<dbReference type="InterPro" id="IPR046342">
    <property type="entry name" value="CBS_dom_sf"/>
</dbReference>
<keyword evidence="1 2" id="KW-1133">Transmembrane helix</keyword>